<evidence type="ECO:0000313" key="2">
    <source>
        <dbReference type="Proteomes" id="UP000075880"/>
    </source>
</evidence>
<proteinExistence type="predicted"/>
<evidence type="ECO:0000313" key="1">
    <source>
        <dbReference type="EnsemblMetazoa" id="ENSAATROPP014064"/>
    </source>
</evidence>
<organism evidence="1 2">
    <name type="scientific">Anopheles atroparvus</name>
    <name type="common">European mosquito</name>
    <dbReference type="NCBI Taxonomy" id="41427"/>
    <lineage>
        <taxon>Eukaryota</taxon>
        <taxon>Metazoa</taxon>
        <taxon>Ecdysozoa</taxon>
        <taxon>Arthropoda</taxon>
        <taxon>Hexapoda</taxon>
        <taxon>Insecta</taxon>
        <taxon>Pterygota</taxon>
        <taxon>Neoptera</taxon>
        <taxon>Endopterygota</taxon>
        <taxon>Diptera</taxon>
        <taxon>Nematocera</taxon>
        <taxon>Culicoidea</taxon>
        <taxon>Culicidae</taxon>
        <taxon>Anophelinae</taxon>
        <taxon>Anopheles</taxon>
    </lineage>
</organism>
<name>A0AAG5DTF0_ANOAO</name>
<keyword evidence="2" id="KW-1185">Reference proteome</keyword>
<dbReference type="AlphaFoldDB" id="A0AAG5DTF0"/>
<reference evidence="1" key="1">
    <citation type="submission" date="2024-04" db="UniProtKB">
        <authorList>
            <consortium name="EnsemblMetazoa"/>
        </authorList>
    </citation>
    <scope>IDENTIFICATION</scope>
    <source>
        <strain evidence="1">EBRO</strain>
    </source>
</reference>
<dbReference type="Proteomes" id="UP000075880">
    <property type="component" value="Unassembled WGS sequence"/>
</dbReference>
<protein>
    <submittedName>
        <fullName evidence="1">Uncharacterized protein</fullName>
    </submittedName>
</protein>
<dbReference type="EnsemblMetazoa" id="ENSAATROPT016013">
    <property type="protein sequence ID" value="ENSAATROPP014064"/>
    <property type="gene ID" value="ENSAATROPG013106"/>
</dbReference>
<accession>A0AAG5DTF0</accession>
<sequence>MFNAPVLIGRVKRIFSRQLFVCSFKNTVKCSGHLRGWWSCV</sequence>